<evidence type="ECO:0000313" key="2">
    <source>
        <dbReference type="EMBL" id="THB60083.1"/>
    </source>
</evidence>
<feature type="transmembrane region" description="Helical" evidence="1">
    <location>
        <begin position="43"/>
        <end position="62"/>
    </location>
</feature>
<evidence type="ECO:0008006" key="4">
    <source>
        <dbReference type="Google" id="ProtNLM"/>
    </source>
</evidence>
<sequence length="140" mass="16230">MSSSKIQVFRYQPELAASVIYWSWTSILLFLGIIGLLEERGKITVFIVLMFILFVIFVYLGLKRRMILTNEQLRVSAILKKNQYLIDLSVIEKILIGKYGVTIITDEKEYSYIMFPPSKKAFSESLKNEPQFTGEMFGKI</sequence>
<keyword evidence="1" id="KW-0812">Transmembrane</keyword>
<dbReference type="Proteomes" id="UP000310506">
    <property type="component" value="Unassembled WGS sequence"/>
</dbReference>
<dbReference type="AlphaFoldDB" id="A0A4S3B3E7"/>
<dbReference type="InterPro" id="IPR020215">
    <property type="entry name" value="EbsA-like"/>
</dbReference>
<gene>
    <name evidence="2" type="ORF">ESZ54_12330</name>
</gene>
<protein>
    <recommendedName>
        <fullName evidence="4">EbsA protein</fullName>
    </recommendedName>
</protein>
<evidence type="ECO:0000313" key="3">
    <source>
        <dbReference type="Proteomes" id="UP000310506"/>
    </source>
</evidence>
<feature type="transmembrane region" description="Helical" evidence="1">
    <location>
        <begin position="15"/>
        <end position="37"/>
    </location>
</feature>
<dbReference type="EMBL" id="SDGV01000045">
    <property type="protein sequence ID" value="THB60083.1"/>
    <property type="molecule type" value="Genomic_DNA"/>
</dbReference>
<keyword evidence="3" id="KW-1185">Reference proteome</keyword>
<dbReference type="Pfam" id="PF17255">
    <property type="entry name" value="EbsA"/>
    <property type="match status" value="1"/>
</dbReference>
<dbReference type="OrthoDB" id="2233065at2"/>
<comment type="caution">
    <text evidence="2">The sequence shown here is derived from an EMBL/GenBank/DDBJ whole genome shotgun (WGS) entry which is preliminary data.</text>
</comment>
<reference evidence="2 3" key="1">
    <citation type="submission" date="2019-01" db="EMBL/GenBank/DDBJ databases">
        <title>Vagococcus silagei sp. nov. isolated from brewer's grain.</title>
        <authorList>
            <person name="Guu J.-R."/>
        </authorList>
    </citation>
    <scope>NUCLEOTIDE SEQUENCE [LARGE SCALE GENOMIC DNA]</scope>
    <source>
        <strain evidence="2 3">2B-2</strain>
    </source>
</reference>
<proteinExistence type="predicted"/>
<dbReference type="RefSeq" id="WP_136137952.1">
    <property type="nucleotide sequence ID" value="NZ_SDGV01000045.1"/>
</dbReference>
<evidence type="ECO:0000256" key="1">
    <source>
        <dbReference type="SAM" id="Phobius"/>
    </source>
</evidence>
<accession>A0A4S3B3E7</accession>
<name>A0A4S3B3E7_9ENTE</name>
<keyword evidence="1" id="KW-1133">Transmembrane helix</keyword>
<keyword evidence="1" id="KW-0472">Membrane</keyword>
<organism evidence="2 3">
    <name type="scientific">Vagococcus silagei</name>
    <dbReference type="NCBI Taxonomy" id="2508885"/>
    <lineage>
        <taxon>Bacteria</taxon>
        <taxon>Bacillati</taxon>
        <taxon>Bacillota</taxon>
        <taxon>Bacilli</taxon>
        <taxon>Lactobacillales</taxon>
        <taxon>Enterococcaceae</taxon>
        <taxon>Vagococcus</taxon>
    </lineage>
</organism>